<proteinExistence type="predicted"/>
<accession>A0ABQ2MHR4</accession>
<dbReference type="RefSeq" id="WP_189175734.1">
    <property type="nucleotide sequence ID" value="NZ_BMNG01000011.1"/>
</dbReference>
<organism evidence="2 3">
    <name type="scientific">Streptomyces lasiicapitis</name>
    <dbReference type="NCBI Taxonomy" id="1923961"/>
    <lineage>
        <taxon>Bacteria</taxon>
        <taxon>Bacillati</taxon>
        <taxon>Actinomycetota</taxon>
        <taxon>Actinomycetes</taxon>
        <taxon>Kitasatosporales</taxon>
        <taxon>Streptomycetaceae</taxon>
        <taxon>Streptomyces</taxon>
    </lineage>
</organism>
<evidence type="ECO:0000259" key="1">
    <source>
        <dbReference type="Pfam" id="PF03372"/>
    </source>
</evidence>
<dbReference type="InterPro" id="IPR036691">
    <property type="entry name" value="Endo/exonu/phosph_ase_sf"/>
</dbReference>
<sequence length="321" mass="34215">MLLGTWNLENLFRPGGPSGPTDKTAYEAKLAALAETVRALDPSLLGVQEVGDPAALADLAAMLDGDWHTAVSQHADDRGIRVGFLSRLDLEVLADVEAFPPKLRPVQGDDAGRQVGTTGRGLFAVRVVSRAMTLDAAVCHLKSKLLTYPGGRFQPCDEGERARVGAYALYRRTAEAATLRALADQLLGGDGTSRDVAVLGDLNDEAAAATTQILLGPPGSELGTPGYSRPDKGDATRLWNVAPLIPPERRFSRVNFGRRELIDHVLLSHRLTARVVADGEADTGLPDGTAVLDLPSVGADPQERRDAPGSDHAPVWIRFQP</sequence>
<dbReference type="EMBL" id="BMNG01000011">
    <property type="protein sequence ID" value="GGO50272.1"/>
    <property type="molecule type" value="Genomic_DNA"/>
</dbReference>
<evidence type="ECO:0000313" key="3">
    <source>
        <dbReference type="Proteomes" id="UP000656881"/>
    </source>
</evidence>
<comment type="caution">
    <text evidence="2">The sequence shown here is derived from an EMBL/GenBank/DDBJ whole genome shotgun (WGS) entry which is preliminary data.</text>
</comment>
<dbReference type="PANTHER" id="PTHR42834:SF1">
    <property type="entry name" value="ENDONUCLEASE_EXONUCLEASE_PHOSPHATASE FAMILY PROTEIN (AFU_ORTHOLOGUE AFUA_3G09210)"/>
    <property type="match status" value="1"/>
</dbReference>
<dbReference type="Proteomes" id="UP000656881">
    <property type="component" value="Unassembled WGS sequence"/>
</dbReference>
<keyword evidence="3" id="KW-1185">Reference proteome</keyword>
<evidence type="ECO:0000313" key="2">
    <source>
        <dbReference type="EMBL" id="GGO50272.1"/>
    </source>
</evidence>
<reference evidence="3" key="1">
    <citation type="journal article" date="2019" name="Int. J. Syst. Evol. Microbiol.">
        <title>The Global Catalogue of Microorganisms (GCM) 10K type strain sequencing project: providing services to taxonomists for standard genome sequencing and annotation.</title>
        <authorList>
            <consortium name="The Broad Institute Genomics Platform"/>
            <consortium name="The Broad Institute Genome Sequencing Center for Infectious Disease"/>
            <person name="Wu L."/>
            <person name="Ma J."/>
        </authorList>
    </citation>
    <scope>NUCLEOTIDE SEQUENCE [LARGE SCALE GENOMIC DNA]</scope>
    <source>
        <strain evidence="3">CGMCC 4.7349</strain>
    </source>
</reference>
<dbReference type="SUPFAM" id="SSF56219">
    <property type="entry name" value="DNase I-like"/>
    <property type="match status" value="1"/>
</dbReference>
<dbReference type="Pfam" id="PF03372">
    <property type="entry name" value="Exo_endo_phos"/>
    <property type="match status" value="1"/>
</dbReference>
<protein>
    <recommendedName>
        <fullName evidence="1">Endonuclease/exonuclease/phosphatase domain-containing protein</fullName>
    </recommendedName>
</protein>
<feature type="domain" description="Endonuclease/exonuclease/phosphatase" evidence="1">
    <location>
        <begin position="4"/>
        <end position="312"/>
    </location>
</feature>
<name>A0ABQ2MHR4_9ACTN</name>
<dbReference type="InterPro" id="IPR005135">
    <property type="entry name" value="Endo/exonuclease/phosphatase"/>
</dbReference>
<dbReference type="Gene3D" id="3.60.10.10">
    <property type="entry name" value="Endonuclease/exonuclease/phosphatase"/>
    <property type="match status" value="1"/>
</dbReference>
<gene>
    <name evidence="2" type="ORF">GCM10012286_50290</name>
</gene>
<dbReference type="PANTHER" id="PTHR42834">
    <property type="entry name" value="ENDONUCLEASE/EXONUCLEASE/PHOSPHATASE FAMILY PROTEIN (AFU_ORTHOLOGUE AFUA_3G09210)"/>
    <property type="match status" value="1"/>
</dbReference>